<sequence>MTVIERLVVGELIYYRASILLEVDLREVSFLEQFVVIERMLTELSVMVEMTVIEWLVWGGLGGSSPVGLGLPGETPVSSGRALLDWVLAAGGVGDGLPWLEADSPPHPSPPLLLAV</sequence>
<dbReference type="Proteomes" id="UP001066276">
    <property type="component" value="Chromosome 12"/>
</dbReference>
<evidence type="ECO:0000313" key="2">
    <source>
        <dbReference type="Proteomes" id="UP001066276"/>
    </source>
</evidence>
<accession>A0AAV7KP00</accession>
<proteinExistence type="predicted"/>
<reference evidence="1" key="1">
    <citation type="journal article" date="2022" name="bioRxiv">
        <title>Sequencing and chromosome-scale assembly of the giantPleurodeles waltlgenome.</title>
        <authorList>
            <person name="Brown T."/>
            <person name="Elewa A."/>
            <person name="Iarovenko S."/>
            <person name="Subramanian E."/>
            <person name="Araus A.J."/>
            <person name="Petzold A."/>
            <person name="Susuki M."/>
            <person name="Suzuki K.-i.T."/>
            <person name="Hayashi T."/>
            <person name="Toyoda A."/>
            <person name="Oliveira C."/>
            <person name="Osipova E."/>
            <person name="Leigh N.D."/>
            <person name="Simon A."/>
            <person name="Yun M.H."/>
        </authorList>
    </citation>
    <scope>NUCLEOTIDE SEQUENCE</scope>
    <source>
        <strain evidence="1">20211129_DDA</strain>
        <tissue evidence="1">Liver</tissue>
    </source>
</reference>
<organism evidence="1 2">
    <name type="scientific">Pleurodeles waltl</name>
    <name type="common">Iberian ribbed newt</name>
    <dbReference type="NCBI Taxonomy" id="8319"/>
    <lineage>
        <taxon>Eukaryota</taxon>
        <taxon>Metazoa</taxon>
        <taxon>Chordata</taxon>
        <taxon>Craniata</taxon>
        <taxon>Vertebrata</taxon>
        <taxon>Euteleostomi</taxon>
        <taxon>Amphibia</taxon>
        <taxon>Batrachia</taxon>
        <taxon>Caudata</taxon>
        <taxon>Salamandroidea</taxon>
        <taxon>Salamandridae</taxon>
        <taxon>Pleurodelinae</taxon>
        <taxon>Pleurodeles</taxon>
    </lineage>
</organism>
<gene>
    <name evidence="1" type="ORF">NDU88_000461</name>
</gene>
<evidence type="ECO:0000313" key="1">
    <source>
        <dbReference type="EMBL" id="KAJ1080242.1"/>
    </source>
</evidence>
<comment type="caution">
    <text evidence="1">The sequence shown here is derived from an EMBL/GenBank/DDBJ whole genome shotgun (WGS) entry which is preliminary data.</text>
</comment>
<protein>
    <submittedName>
        <fullName evidence="1">Uncharacterized protein</fullName>
    </submittedName>
</protein>
<name>A0AAV7KP00_PLEWA</name>
<dbReference type="AlphaFoldDB" id="A0AAV7KP00"/>
<dbReference type="EMBL" id="JANPWB010000016">
    <property type="protein sequence ID" value="KAJ1080242.1"/>
    <property type="molecule type" value="Genomic_DNA"/>
</dbReference>
<keyword evidence="2" id="KW-1185">Reference proteome</keyword>